<feature type="transmembrane region" description="Helical" evidence="7">
    <location>
        <begin position="21"/>
        <end position="38"/>
    </location>
</feature>
<comment type="caution">
    <text evidence="9">The sequence shown here is derived from an EMBL/GenBank/DDBJ whole genome shotgun (WGS) entry which is preliminary data.</text>
</comment>
<feature type="domain" description="ABC transmembrane type-1" evidence="8">
    <location>
        <begin position="78"/>
        <end position="261"/>
    </location>
</feature>
<feature type="transmembrane region" description="Helical" evidence="7">
    <location>
        <begin position="211"/>
        <end position="233"/>
    </location>
</feature>
<feature type="transmembrane region" description="Helical" evidence="7">
    <location>
        <begin position="82"/>
        <end position="104"/>
    </location>
</feature>
<evidence type="ECO:0000256" key="7">
    <source>
        <dbReference type="RuleBase" id="RU363032"/>
    </source>
</evidence>
<dbReference type="Gene3D" id="1.10.3720.10">
    <property type="entry name" value="MetI-like"/>
    <property type="match status" value="1"/>
</dbReference>
<dbReference type="PROSITE" id="PS50928">
    <property type="entry name" value="ABC_TM1"/>
    <property type="match status" value="1"/>
</dbReference>
<dbReference type="InterPro" id="IPR035906">
    <property type="entry name" value="MetI-like_sf"/>
</dbReference>
<proteinExistence type="inferred from homology"/>
<feature type="transmembrane region" description="Helical" evidence="7">
    <location>
        <begin position="245"/>
        <end position="264"/>
    </location>
</feature>
<organism evidence="9 10">
    <name type="scientific">Heyndrickxia acidicola</name>
    <dbReference type="NCBI Taxonomy" id="209389"/>
    <lineage>
        <taxon>Bacteria</taxon>
        <taxon>Bacillati</taxon>
        <taxon>Bacillota</taxon>
        <taxon>Bacilli</taxon>
        <taxon>Bacillales</taxon>
        <taxon>Bacillaceae</taxon>
        <taxon>Heyndrickxia</taxon>
    </lineage>
</organism>
<comment type="subcellular location">
    <subcellularLocation>
        <location evidence="2">Cell envelope</location>
    </subcellularLocation>
    <subcellularLocation>
        <location evidence="7">Cell membrane</location>
        <topology evidence="7">Multi-pass membrane protein</topology>
    </subcellularLocation>
    <subcellularLocation>
        <location evidence="1">Membrane</location>
        <topology evidence="1">Multi-pass membrane protein</topology>
    </subcellularLocation>
</comment>
<dbReference type="SUPFAM" id="SSF161098">
    <property type="entry name" value="MetI-like"/>
    <property type="match status" value="1"/>
</dbReference>
<dbReference type="CDD" id="cd06261">
    <property type="entry name" value="TM_PBP2"/>
    <property type="match status" value="1"/>
</dbReference>
<reference evidence="9 10" key="1">
    <citation type="submission" date="2023-03" db="EMBL/GenBank/DDBJ databases">
        <title>Bacillus Genome Sequencing.</title>
        <authorList>
            <person name="Dunlap C."/>
        </authorList>
    </citation>
    <scope>NUCLEOTIDE SEQUENCE [LARGE SCALE GENOMIC DNA]</scope>
    <source>
        <strain evidence="9 10">B-23453</strain>
    </source>
</reference>
<feature type="transmembrane region" description="Helical" evidence="7">
    <location>
        <begin position="111"/>
        <end position="127"/>
    </location>
</feature>
<keyword evidence="10" id="KW-1185">Reference proteome</keyword>
<dbReference type="Proteomes" id="UP001341444">
    <property type="component" value="Unassembled WGS sequence"/>
</dbReference>
<feature type="transmembrane region" description="Helical" evidence="7">
    <location>
        <begin position="133"/>
        <end position="153"/>
    </location>
</feature>
<evidence type="ECO:0000256" key="3">
    <source>
        <dbReference type="ARBA" id="ARBA00022448"/>
    </source>
</evidence>
<dbReference type="InterPro" id="IPR005769">
    <property type="entry name" value="PhnE/PtxC"/>
</dbReference>
<keyword evidence="4 7" id="KW-0812">Transmembrane</keyword>
<evidence type="ECO:0000256" key="5">
    <source>
        <dbReference type="ARBA" id="ARBA00022989"/>
    </source>
</evidence>
<dbReference type="EMBL" id="JARMAB010000008">
    <property type="protein sequence ID" value="MED1202837.1"/>
    <property type="molecule type" value="Genomic_DNA"/>
</dbReference>
<dbReference type="Pfam" id="PF00528">
    <property type="entry name" value="BPD_transp_1"/>
    <property type="match status" value="1"/>
</dbReference>
<gene>
    <name evidence="9" type="primary">phnE</name>
    <name evidence="9" type="ORF">P4T90_06990</name>
</gene>
<keyword evidence="5 7" id="KW-1133">Transmembrane helix</keyword>
<evidence type="ECO:0000256" key="6">
    <source>
        <dbReference type="ARBA" id="ARBA00023136"/>
    </source>
</evidence>
<dbReference type="PANTHER" id="PTHR30043">
    <property type="entry name" value="PHOSPHONATES TRANSPORT SYSTEM PERMEASE PROTEIN"/>
    <property type="match status" value="1"/>
</dbReference>
<comment type="similarity">
    <text evidence="7">Belongs to the binding-protein-dependent transport system permease family.</text>
</comment>
<dbReference type="InterPro" id="IPR000515">
    <property type="entry name" value="MetI-like"/>
</dbReference>
<dbReference type="NCBIfam" id="TIGR01097">
    <property type="entry name" value="PhnE"/>
    <property type="match status" value="1"/>
</dbReference>
<dbReference type="PANTHER" id="PTHR30043:SF8">
    <property type="entry name" value="ABC TRANSPORTER, PERMEASE PROTEIN CC0363, PUTATIVE-RELATED"/>
    <property type="match status" value="1"/>
</dbReference>
<accession>A0ABU6MEK8</accession>
<evidence type="ECO:0000259" key="8">
    <source>
        <dbReference type="PROSITE" id="PS50928"/>
    </source>
</evidence>
<evidence type="ECO:0000256" key="1">
    <source>
        <dbReference type="ARBA" id="ARBA00004141"/>
    </source>
</evidence>
<evidence type="ECO:0000256" key="2">
    <source>
        <dbReference type="ARBA" id="ARBA00004196"/>
    </source>
</evidence>
<evidence type="ECO:0000256" key="4">
    <source>
        <dbReference type="ARBA" id="ARBA00022692"/>
    </source>
</evidence>
<sequence length="269" mass="29456">MNEVSVGKPIKKPIKKRIRNWVVFAIVVLIYVWAFWGAPHISLKSSAITAIKFIVHGIFHPDWSYISEPGGEDLLHALLQTLAIAILGTFISAIICVPFAFWAARNISKNYWVSGFGKAVLSCIRVFPELIMALLFIKAVGLGPFAGILALGFHSVGMLGKLFGESIENTEFNAREALIASGANRIQILRFAIIPEILPAFMSYTLYRFEISVRSATILGIVGAGGIGAPLIFALQGHSWPRVGIILWGIIVMVTAIDLISSTIRKRLI</sequence>
<name>A0ABU6MEK8_9BACI</name>
<protein>
    <submittedName>
        <fullName evidence="9">Phosphonate ABC transporter, permease protein PhnE</fullName>
    </submittedName>
</protein>
<evidence type="ECO:0000313" key="9">
    <source>
        <dbReference type="EMBL" id="MED1202837.1"/>
    </source>
</evidence>
<keyword evidence="6 7" id="KW-0472">Membrane</keyword>
<evidence type="ECO:0000313" key="10">
    <source>
        <dbReference type="Proteomes" id="UP001341444"/>
    </source>
</evidence>
<keyword evidence="3 7" id="KW-0813">Transport</keyword>
<dbReference type="RefSeq" id="WP_066267525.1">
    <property type="nucleotide sequence ID" value="NZ_JARMAB010000008.1"/>
</dbReference>